<feature type="region of interest" description="Disordered" evidence="1">
    <location>
        <begin position="1"/>
        <end position="42"/>
    </location>
</feature>
<evidence type="ECO:0000256" key="1">
    <source>
        <dbReference type="SAM" id="MobiDB-lite"/>
    </source>
</evidence>
<dbReference type="EMBL" id="LAZR01048263">
    <property type="protein sequence ID" value="KKK92319.1"/>
    <property type="molecule type" value="Genomic_DNA"/>
</dbReference>
<sequence length="141" mass="15349">PSQDSSVREAGEADYNVGRQGYRDQVATQQDEANQGRKASRCTAQEEQAMSTLERFLHKKPAIPANATFRLTQEGIEKLQDFGSDAKSRILSALETRGSCGVNEIAQASNLSRGKVERLLPALVASGYVQYRSPSTSGVEE</sequence>
<gene>
    <name evidence="3" type="ORF">LCGC14_2704140</name>
</gene>
<proteinExistence type="predicted"/>
<dbReference type="InterPro" id="IPR005471">
    <property type="entry name" value="Tscrpt_reg_IclR_N"/>
</dbReference>
<feature type="domain" description="HTH iclR-type" evidence="2">
    <location>
        <begin position="89"/>
        <end position="132"/>
    </location>
</feature>
<evidence type="ECO:0000259" key="2">
    <source>
        <dbReference type="Pfam" id="PF09339"/>
    </source>
</evidence>
<organism evidence="3">
    <name type="scientific">marine sediment metagenome</name>
    <dbReference type="NCBI Taxonomy" id="412755"/>
    <lineage>
        <taxon>unclassified sequences</taxon>
        <taxon>metagenomes</taxon>
        <taxon>ecological metagenomes</taxon>
    </lineage>
</organism>
<protein>
    <recommendedName>
        <fullName evidence="2">HTH iclR-type domain-containing protein</fullName>
    </recommendedName>
</protein>
<reference evidence="3" key="1">
    <citation type="journal article" date="2015" name="Nature">
        <title>Complex archaea that bridge the gap between prokaryotes and eukaryotes.</title>
        <authorList>
            <person name="Spang A."/>
            <person name="Saw J.H."/>
            <person name="Jorgensen S.L."/>
            <person name="Zaremba-Niedzwiedzka K."/>
            <person name="Martijn J."/>
            <person name="Lind A.E."/>
            <person name="van Eijk R."/>
            <person name="Schleper C."/>
            <person name="Guy L."/>
            <person name="Ettema T.J."/>
        </authorList>
    </citation>
    <scope>NUCLEOTIDE SEQUENCE</scope>
</reference>
<dbReference type="InterPro" id="IPR036388">
    <property type="entry name" value="WH-like_DNA-bd_sf"/>
</dbReference>
<name>A0A0F9BP18_9ZZZZ</name>
<dbReference type="GO" id="GO:0006355">
    <property type="term" value="P:regulation of DNA-templated transcription"/>
    <property type="evidence" value="ECO:0007669"/>
    <property type="project" value="InterPro"/>
</dbReference>
<dbReference type="AlphaFoldDB" id="A0A0F9BP18"/>
<dbReference type="GO" id="GO:0003677">
    <property type="term" value="F:DNA binding"/>
    <property type="evidence" value="ECO:0007669"/>
    <property type="project" value="InterPro"/>
</dbReference>
<evidence type="ECO:0000313" key="3">
    <source>
        <dbReference type="EMBL" id="KKK92319.1"/>
    </source>
</evidence>
<dbReference type="InterPro" id="IPR036390">
    <property type="entry name" value="WH_DNA-bd_sf"/>
</dbReference>
<accession>A0A0F9BP18</accession>
<dbReference type="Pfam" id="PF09339">
    <property type="entry name" value="HTH_IclR"/>
    <property type="match status" value="1"/>
</dbReference>
<feature type="compositionally biased region" description="Basic and acidic residues" evidence="1">
    <location>
        <begin position="1"/>
        <end position="11"/>
    </location>
</feature>
<dbReference type="Gene3D" id="1.10.10.10">
    <property type="entry name" value="Winged helix-like DNA-binding domain superfamily/Winged helix DNA-binding domain"/>
    <property type="match status" value="1"/>
</dbReference>
<feature type="non-terminal residue" evidence="3">
    <location>
        <position position="1"/>
    </location>
</feature>
<comment type="caution">
    <text evidence="3">The sequence shown here is derived from an EMBL/GenBank/DDBJ whole genome shotgun (WGS) entry which is preliminary data.</text>
</comment>
<dbReference type="SUPFAM" id="SSF46785">
    <property type="entry name" value="Winged helix' DNA-binding domain"/>
    <property type="match status" value="1"/>
</dbReference>